<keyword evidence="4 7" id="KW-0472">Membrane</keyword>
<dbReference type="AlphaFoldDB" id="A0AA39DBD3"/>
<organism evidence="9 10">
    <name type="scientific">Vitis rotundifolia</name>
    <name type="common">Muscadine grape</name>
    <dbReference type="NCBI Taxonomy" id="103349"/>
    <lineage>
        <taxon>Eukaryota</taxon>
        <taxon>Viridiplantae</taxon>
        <taxon>Streptophyta</taxon>
        <taxon>Embryophyta</taxon>
        <taxon>Tracheophyta</taxon>
        <taxon>Spermatophyta</taxon>
        <taxon>Magnoliopsida</taxon>
        <taxon>eudicotyledons</taxon>
        <taxon>Gunneridae</taxon>
        <taxon>Pentapetalae</taxon>
        <taxon>rosids</taxon>
        <taxon>Vitales</taxon>
        <taxon>Vitaceae</taxon>
        <taxon>Viteae</taxon>
        <taxon>Vitis</taxon>
    </lineage>
</organism>
<evidence type="ECO:0000256" key="1">
    <source>
        <dbReference type="ARBA" id="ARBA00004167"/>
    </source>
</evidence>
<dbReference type="PANTHER" id="PTHR31448:SF9">
    <property type="entry name" value="MYOSIN-BINDING PROTEIN 6-RELATED"/>
    <property type="match status" value="1"/>
</dbReference>
<evidence type="ECO:0000256" key="3">
    <source>
        <dbReference type="ARBA" id="ARBA00022989"/>
    </source>
</evidence>
<gene>
    <name evidence="9" type="ORF">PVL29_022335</name>
</gene>
<protein>
    <recommendedName>
        <fullName evidence="8">GTD-binding domain-containing protein</fullName>
    </recommendedName>
</protein>
<feature type="compositionally biased region" description="Basic and acidic residues" evidence="6">
    <location>
        <begin position="498"/>
        <end position="507"/>
    </location>
</feature>
<evidence type="ECO:0000313" key="10">
    <source>
        <dbReference type="Proteomes" id="UP001168098"/>
    </source>
</evidence>
<evidence type="ECO:0000256" key="4">
    <source>
        <dbReference type="ARBA" id="ARBA00023136"/>
    </source>
</evidence>
<sequence>MASRSFMRIVEQELGYLPQFVIYAILEWVVIILLFLDGFIGFIANEFAKFFELKTPCLLCTRIDHVLVHRNPSFYYNDSICEDHKKDVSSLAYCHAHRKLSDIRRMCEGCLISFATERGYDCETHRSLVGILHNNVEPFVDNDHKMHVKLPVGQVDKSGVHQCSCCGGPLKMRASITKGHVSRSASQGNLLSQAPTPSPRAPFFAMRNEDFRHLELPQIRHLDLKFSSDNESELLEDEYSSYASIQGREDVKASTVPLLTESEDSNEERTPMGFSRGNRFFGISLTDSATSSPRWATRLPRKPVLEKAEFVLEPLEGNAANEADSDSVMQRLKRQARLDRKSLIALYMELDEERSASAIAANNAMAMITRLQAEKASVQMEALQYQRMMEEQAEYDQEDLQAMRDLLGKREDEIKALEAELEMYRQKNESSKKFPVEGCDSIEIQGDEDDQQLKSQSLSEKSECSSPAFCFNEVENNGEHQHKYDQMRSLQEENGGETIDKSSGDFESERSNLLNRLKNMKKFHSSAHSRRHSLQLSFDMVNDTEGDTGNDTGDACNDIISREVPHLHEKLKDLEADGGFLNHAARALEKGSEGRNILTQIAHHLHKLQDLVKMPLEDDCE</sequence>
<dbReference type="Pfam" id="PF04576">
    <property type="entry name" value="Zein-binding"/>
    <property type="match status" value="1"/>
</dbReference>
<dbReference type="Proteomes" id="UP001168098">
    <property type="component" value="Unassembled WGS sequence"/>
</dbReference>
<name>A0AA39DBD3_VITRO</name>
<keyword evidence="3 7" id="KW-1133">Transmembrane helix</keyword>
<dbReference type="EMBL" id="JARBHA010000017">
    <property type="protein sequence ID" value="KAJ9677275.1"/>
    <property type="molecule type" value="Genomic_DNA"/>
</dbReference>
<comment type="caution">
    <text evidence="9">The sequence shown here is derived from an EMBL/GenBank/DDBJ whole genome shotgun (WGS) entry which is preliminary data.</text>
</comment>
<comment type="subcellular location">
    <subcellularLocation>
        <location evidence="1">Membrane</location>
        <topology evidence="1">Single-pass membrane protein</topology>
    </subcellularLocation>
</comment>
<evidence type="ECO:0000256" key="5">
    <source>
        <dbReference type="SAM" id="Coils"/>
    </source>
</evidence>
<dbReference type="InterPro" id="IPR039306">
    <property type="entry name" value="MYOB"/>
</dbReference>
<evidence type="ECO:0000256" key="7">
    <source>
        <dbReference type="SAM" id="Phobius"/>
    </source>
</evidence>
<accession>A0AA39DBD3</accession>
<evidence type="ECO:0000256" key="2">
    <source>
        <dbReference type="ARBA" id="ARBA00022692"/>
    </source>
</evidence>
<keyword evidence="10" id="KW-1185">Reference proteome</keyword>
<dbReference type="InterPro" id="IPR007656">
    <property type="entry name" value="GTD-bd"/>
</dbReference>
<feature type="transmembrane region" description="Helical" evidence="7">
    <location>
        <begin position="20"/>
        <end position="44"/>
    </location>
</feature>
<feature type="region of interest" description="Disordered" evidence="6">
    <location>
        <begin position="480"/>
        <end position="507"/>
    </location>
</feature>
<feature type="coiled-coil region" evidence="5">
    <location>
        <begin position="361"/>
        <end position="434"/>
    </location>
</feature>
<keyword evidence="5" id="KW-0175">Coiled coil</keyword>
<evidence type="ECO:0000313" key="9">
    <source>
        <dbReference type="EMBL" id="KAJ9677275.1"/>
    </source>
</evidence>
<dbReference type="PANTHER" id="PTHR31448">
    <property type="entry name" value="MYOSIN-BINDING PROTEIN 2"/>
    <property type="match status" value="1"/>
</dbReference>
<feature type="domain" description="GTD-binding" evidence="8">
    <location>
        <begin position="327"/>
        <end position="425"/>
    </location>
</feature>
<dbReference type="GO" id="GO:0016020">
    <property type="term" value="C:membrane"/>
    <property type="evidence" value="ECO:0007669"/>
    <property type="project" value="UniProtKB-SubCell"/>
</dbReference>
<keyword evidence="2 7" id="KW-0812">Transmembrane</keyword>
<proteinExistence type="predicted"/>
<dbReference type="PROSITE" id="PS51775">
    <property type="entry name" value="GTD_BINDING"/>
    <property type="match status" value="1"/>
</dbReference>
<reference evidence="9 10" key="1">
    <citation type="journal article" date="2023" name="BMC Biotechnol.">
        <title>Vitis rotundifolia cv Carlos genome sequencing.</title>
        <authorList>
            <person name="Huff M."/>
            <person name="Hulse-Kemp A."/>
            <person name="Scheffler B."/>
            <person name="Youngblood R."/>
            <person name="Simpson S."/>
            <person name="Babiker E."/>
            <person name="Staton M."/>
        </authorList>
    </citation>
    <scope>NUCLEOTIDE SEQUENCE [LARGE SCALE GENOMIC DNA]</scope>
    <source>
        <tissue evidence="9">Leaf</tissue>
    </source>
</reference>
<evidence type="ECO:0000259" key="8">
    <source>
        <dbReference type="PROSITE" id="PS51775"/>
    </source>
</evidence>
<dbReference type="GO" id="GO:0080115">
    <property type="term" value="F:myosin XI tail binding"/>
    <property type="evidence" value="ECO:0007669"/>
    <property type="project" value="UniProtKB-ARBA"/>
</dbReference>
<evidence type="ECO:0000256" key="6">
    <source>
        <dbReference type="SAM" id="MobiDB-lite"/>
    </source>
</evidence>